<sequence>MLALPILAITFDLDDTLWAIDPVIERAEQRMHAWLAEHYPRLPERYSVTALRTLRDDMLGLRPDLAHDLSALRLESLAMAAQRCGYGRDVAEGAFGVMLQARNEVELFADVLPVLSELSGRLTLGGLTNGNADIALVGLDGLLRFCTSAREVGVAKPHPGIFEAASSAAGAPPNQVLHVGDDPQRDVHGARAAGMRTVWVNRNGQTWPGGPQADAEISDLFGLLDLLEQGLV</sequence>
<dbReference type="PANTHER" id="PTHR43316">
    <property type="entry name" value="HYDROLASE, HALOACID DELAHOGENASE-RELATED"/>
    <property type="match status" value="1"/>
</dbReference>
<protein>
    <recommendedName>
        <fullName evidence="4">Haloacid dehalogenase</fullName>
    </recommendedName>
</protein>
<dbReference type="InterPro" id="IPR051540">
    <property type="entry name" value="S-2-haloacid_dehalogenase"/>
</dbReference>
<dbReference type="GO" id="GO:0016787">
    <property type="term" value="F:hydrolase activity"/>
    <property type="evidence" value="ECO:0007669"/>
    <property type="project" value="UniProtKB-KW"/>
</dbReference>
<dbReference type="NCBIfam" id="TIGR01509">
    <property type="entry name" value="HAD-SF-IA-v3"/>
    <property type="match status" value="1"/>
</dbReference>
<dbReference type="SFLD" id="SFLDS00003">
    <property type="entry name" value="Haloacid_Dehalogenase"/>
    <property type="match status" value="1"/>
</dbReference>
<dbReference type="Gene3D" id="1.20.120.1600">
    <property type="match status" value="1"/>
</dbReference>
<evidence type="ECO:0000313" key="2">
    <source>
        <dbReference type="EMBL" id="ANX04113.1"/>
    </source>
</evidence>
<dbReference type="STRING" id="1810504.PG2T_07925"/>
<evidence type="ECO:0000313" key="3">
    <source>
        <dbReference type="Proteomes" id="UP000092952"/>
    </source>
</evidence>
<proteinExistence type="predicted"/>
<dbReference type="InterPro" id="IPR036412">
    <property type="entry name" value="HAD-like_sf"/>
</dbReference>
<dbReference type="InterPro" id="IPR023214">
    <property type="entry name" value="HAD_sf"/>
</dbReference>
<dbReference type="EMBL" id="CP014671">
    <property type="protein sequence ID" value="ANX04113.1"/>
    <property type="molecule type" value="Genomic_DNA"/>
</dbReference>
<dbReference type="NCBIfam" id="TIGR01549">
    <property type="entry name" value="HAD-SF-IA-v1"/>
    <property type="match status" value="1"/>
</dbReference>
<name>A0A1B1YU26_9GAMM</name>
<organism evidence="2 3">
    <name type="scientific">Immundisolibacter cernigliae</name>
    <dbReference type="NCBI Taxonomy" id="1810504"/>
    <lineage>
        <taxon>Bacteria</taxon>
        <taxon>Pseudomonadati</taxon>
        <taxon>Pseudomonadota</taxon>
        <taxon>Gammaproteobacteria</taxon>
        <taxon>Immundisolibacterales</taxon>
        <taxon>Immundisolibacteraceae</taxon>
        <taxon>Immundisolibacter</taxon>
    </lineage>
</organism>
<accession>A0A1B1YU26</accession>
<dbReference type="SFLD" id="SFLDG01129">
    <property type="entry name" value="C1.5:_HAD__Beta-PGM__Phosphata"/>
    <property type="match status" value="1"/>
</dbReference>
<dbReference type="SUPFAM" id="SSF56784">
    <property type="entry name" value="HAD-like"/>
    <property type="match status" value="1"/>
</dbReference>
<gene>
    <name evidence="2" type="ORF">PG2T_07925</name>
</gene>
<dbReference type="RefSeq" id="WP_083214828.1">
    <property type="nucleotide sequence ID" value="NZ_CP014671.1"/>
</dbReference>
<dbReference type="Pfam" id="PF00702">
    <property type="entry name" value="Hydrolase"/>
    <property type="match status" value="1"/>
</dbReference>
<keyword evidence="3" id="KW-1185">Reference proteome</keyword>
<dbReference type="FunCoup" id="A0A1B1YU26">
    <property type="interactions" value="150"/>
</dbReference>
<dbReference type="PANTHER" id="PTHR43316:SF3">
    <property type="entry name" value="HALOACID DEHALOGENASE, TYPE II (AFU_ORTHOLOGUE AFUA_2G07750)-RELATED"/>
    <property type="match status" value="1"/>
</dbReference>
<dbReference type="AlphaFoldDB" id="A0A1B1YU26"/>
<dbReference type="OrthoDB" id="367448at2"/>
<evidence type="ECO:0000256" key="1">
    <source>
        <dbReference type="ARBA" id="ARBA00022801"/>
    </source>
</evidence>
<dbReference type="KEGG" id="gbi:PG2T_07925"/>
<dbReference type="Proteomes" id="UP000092952">
    <property type="component" value="Chromosome"/>
</dbReference>
<dbReference type="InterPro" id="IPR006439">
    <property type="entry name" value="HAD-SF_hydro_IA"/>
</dbReference>
<dbReference type="PRINTS" id="PR00413">
    <property type="entry name" value="HADHALOGNASE"/>
</dbReference>
<evidence type="ECO:0008006" key="4">
    <source>
        <dbReference type="Google" id="ProtNLM"/>
    </source>
</evidence>
<dbReference type="Gene3D" id="3.40.50.1000">
    <property type="entry name" value="HAD superfamily/HAD-like"/>
    <property type="match status" value="1"/>
</dbReference>
<reference evidence="3" key="1">
    <citation type="submission" date="2016-03" db="EMBL/GenBank/DDBJ databases">
        <title>Complete genome sequence of Solimmundus cernigliae, representing a novel lineage of polycyclic aromatic hydrocarbon degraders within the Gammaproteobacteria.</title>
        <authorList>
            <person name="Singleton D.R."/>
            <person name="Dickey A.N."/>
            <person name="Scholl E.H."/>
            <person name="Wright F.A."/>
            <person name="Aitken M.D."/>
        </authorList>
    </citation>
    <scope>NUCLEOTIDE SEQUENCE [LARGE SCALE GENOMIC DNA]</scope>
    <source>
        <strain evidence="3">TR3.2</strain>
    </source>
</reference>
<dbReference type="InParanoid" id="A0A1B1YU26"/>
<keyword evidence="1" id="KW-0378">Hydrolase</keyword>